<dbReference type="InterPro" id="IPR006674">
    <property type="entry name" value="HD_domain"/>
</dbReference>
<evidence type="ECO:0000313" key="3">
    <source>
        <dbReference type="EMBL" id="DAB36321.1"/>
    </source>
</evidence>
<dbReference type="Gene3D" id="1.10.3210.10">
    <property type="entry name" value="Hypothetical protein af1432"/>
    <property type="match status" value="1"/>
</dbReference>
<dbReference type="InterPro" id="IPR006675">
    <property type="entry name" value="HDIG_dom"/>
</dbReference>
<evidence type="ECO:0000259" key="2">
    <source>
        <dbReference type="Pfam" id="PF01966"/>
    </source>
</evidence>
<evidence type="ECO:0000313" key="4">
    <source>
        <dbReference type="Proteomes" id="UP000231638"/>
    </source>
</evidence>
<dbReference type="InterPro" id="IPR052020">
    <property type="entry name" value="Cyclic_di-GMP/3'3'-cGAMP_PDE"/>
</dbReference>
<keyword evidence="1" id="KW-0472">Membrane</keyword>
<proteinExistence type="predicted"/>
<dbReference type="SUPFAM" id="SSF109604">
    <property type="entry name" value="HD-domain/PDEase-like"/>
    <property type="match status" value="1"/>
</dbReference>
<dbReference type="InterPro" id="IPR003607">
    <property type="entry name" value="HD/PDEase_dom"/>
</dbReference>
<sequence length="140" mass="16508">MIYREAIHMLNTILEEKDPYTAGHSRRVAYYASKIAENLGLDAKEQTLAHETGLLHDVGKLLTPRIHSFKTQAFYEKRAHHYAASCDRQRESHRKYFRVKRPCPYCAASSRIVRRDGLSRSTQRRCYSSDITHFMRCRRF</sequence>
<gene>
    <name evidence="3" type="ORF">CFH80_05505</name>
</gene>
<dbReference type="NCBIfam" id="TIGR00277">
    <property type="entry name" value="HDIG"/>
    <property type="match status" value="1"/>
</dbReference>
<dbReference type="Proteomes" id="UP000231638">
    <property type="component" value="Unassembled WGS sequence"/>
</dbReference>
<dbReference type="PANTHER" id="PTHR45228">
    <property type="entry name" value="CYCLIC DI-GMP PHOSPHODIESTERASE TM_0186-RELATED"/>
    <property type="match status" value="1"/>
</dbReference>
<accession>A0A2D3W4M7</accession>
<name>A0A2D3W4M7_9BACT</name>
<evidence type="ECO:0000256" key="1">
    <source>
        <dbReference type="ARBA" id="ARBA00023136"/>
    </source>
</evidence>
<dbReference type="STRING" id="366522.GCA_001548055_01491"/>
<protein>
    <recommendedName>
        <fullName evidence="2">HD domain-containing protein</fullName>
    </recommendedName>
</protein>
<dbReference type="AlphaFoldDB" id="A0A2D3W4M7"/>
<feature type="domain" description="HD" evidence="2">
    <location>
        <begin position="22"/>
        <end position="83"/>
    </location>
</feature>
<dbReference type="EMBL" id="DLUG01000147">
    <property type="protein sequence ID" value="DAB36321.1"/>
    <property type="molecule type" value="Genomic_DNA"/>
</dbReference>
<dbReference type="Pfam" id="PF01966">
    <property type="entry name" value="HD"/>
    <property type="match status" value="1"/>
</dbReference>
<dbReference type="CDD" id="cd00077">
    <property type="entry name" value="HDc"/>
    <property type="match status" value="1"/>
</dbReference>
<organism evidence="3 4">
    <name type="scientific">Sulfurospirillum cavolei</name>
    <dbReference type="NCBI Taxonomy" id="366522"/>
    <lineage>
        <taxon>Bacteria</taxon>
        <taxon>Pseudomonadati</taxon>
        <taxon>Campylobacterota</taxon>
        <taxon>Epsilonproteobacteria</taxon>
        <taxon>Campylobacterales</taxon>
        <taxon>Sulfurospirillaceae</taxon>
        <taxon>Sulfurospirillum</taxon>
    </lineage>
</organism>
<reference evidence="3 4" key="1">
    <citation type="journal article" date="2017" name="Front. Microbiol.">
        <title>Comparative Genomic Analysis of the Class Epsilonproteobacteria and Proposed Reclassification to Epsilonbacteraeota (phyl. nov.).</title>
        <authorList>
            <person name="Waite D.W."/>
            <person name="Vanwonterghem I."/>
            <person name="Rinke C."/>
            <person name="Parks D.H."/>
            <person name="Zhang Y."/>
            <person name="Takai K."/>
            <person name="Sievert S.M."/>
            <person name="Simon J."/>
            <person name="Campbell B.J."/>
            <person name="Hanson T.E."/>
            <person name="Woyke T."/>
            <person name="Klotz M.G."/>
            <person name="Hugenholtz P."/>
        </authorList>
    </citation>
    <scope>NUCLEOTIDE SEQUENCE [LARGE SCALE GENOMIC DNA]</scope>
    <source>
        <strain evidence="3">UBA11420</strain>
    </source>
</reference>
<dbReference type="PANTHER" id="PTHR45228:SF1">
    <property type="entry name" value="CYCLIC DI-GMP PHOSPHODIESTERASE TM_0186"/>
    <property type="match status" value="1"/>
</dbReference>
<comment type="caution">
    <text evidence="3">The sequence shown here is derived from an EMBL/GenBank/DDBJ whole genome shotgun (WGS) entry which is preliminary data.</text>
</comment>